<reference evidence="2" key="1">
    <citation type="submission" date="2019-08" db="EMBL/GenBank/DDBJ databases">
        <authorList>
            <person name="Kucharzyk K."/>
            <person name="Murdoch R.W."/>
            <person name="Higgins S."/>
            <person name="Loffler F."/>
        </authorList>
    </citation>
    <scope>NUCLEOTIDE SEQUENCE</scope>
</reference>
<accession>A0A645GPX4</accession>
<name>A0A645GPX4_9ZZZZ</name>
<evidence type="ECO:0000313" key="2">
    <source>
        <dbReference type="EMBL" id="MPN27982.1"/>
    </source>
</evidence>
<dbReference type="EMBL" id="VSSQ01078066">
    <property type="protein sequence ID" value="MPN27982.1"/>
    <property type="molecule type" value="Genomic_DNA"/>
</dbReference>
<gene>
    <name evidence="2" type="ORF">SDC9_175416</name>
</gene>
<comment type="caution">
    <text evidence="2">The sequence shown here is derived from an EMBL/GenBank/DDBJ whole genome shotgun (WGS) entry which is preliminary data.</text>
</comment>
<feature type="region of interest" description="Disordered" evidence="1">
    <location>
        <begin position="65"/>
        <end position="90"/>
    </location>
</feature>
<evidence type="ECO:0000256" key="1">
    <source>
        <dbReference type="SAM" id="MobiDB-lite"/>
    </source>
</evidence>
<organism evidence="2">
    <name type="scientific">bioreactor metagenome</name>
    <dbReference type="NCBI Taxonomy" id="1076179"/>
    <lineage>
        <taxon>unclassified sequences</taxon>
        <taxon>metagenomes</taxon>
        <taxon>ecological metagenomes</taxon>
    </lineage>
</organism>
<protein>
    <submittedName>
        <fullName evidence="2">Uncharacterized protein</fullName>
    </submittedName>
</protein>
<sequence length="133" mass="14818">MLRRRFAQDGPGIVEEDVDLRMLRLDLRDPAAKRRPVGEIALVRVEIPAESADFAFRFATRLQRGGDSDDVRSGFRQSDGDPPADAARTAADDRQLAIEFELIENHLSIPSPFPQRISTFIASGVCARYSNAF</sequence>
<feature type="compositionally biased region" description="Low complexity" evidence="1">
    <location>
        <begin position="80"/>
        <end position="89"/>
    </location>
</feature>
<proteinExistence type="predicted"/>
<dbReference type="AlphaFoldDB" id="A0A645GPX4"/>